<name>A0AAE4C8K6_9ACTN</name>
<dbReference type="EMBL" id="JAVDYB010000001">
    <property type="protein sequence ID" value="MDR7274722.1"/>
    <property type="molecule type" value="Genomic_DNA"/>
</dbReference>
<proteinExistence type="predicted"/>
<dbReference type="Proteomes" id="UP001183643">
    <property type="component" value="Unassembled WGS sequence"/>
</dbReference>
<evidence type="ECO:0000313" key="1">
    <source>
        <dbReference type="EMBL" id="MDR7274722.1"/>
    </source>
</evidence>
<accession>A0AAE4C8K6</accession>
<dbReference type="AlphaFoldDB" id="A0AAE4C8K6"/>
<evidence type="ECO:0000313" key="2">
    <source>
        <dbReference type="Proteomes" id="UP001183643"/>
    </source>
</evidence>
<keyword evidence="2" id="KW-1185">Reference proteome</keyword>
<reference evidence="1" key="1">
    <citation type="submission" date="2023-07" db="EMBL/GenBank/DDBJ databases">
        <title>Sequencing the genomes of 1000 actinobacteria strains.</title>
        <authorList>
            <person name="Klenk H.-P."/>
        </authorList>
    </citation>
    <scope>NUCLEOTIDE SEQUENCE</scope>
    <source>
        <strain evidence="1">DSM 44707</strain>
    </source>
</reference>
<sequence length="130" mass="13823">MSAVPSTPPAPETPADALEAAQFVITADIGRKVGTADFHGVAGNVYSVSNVGLRGWKGDDEGFADLRVLSTPAINPSEPYPTGDPLTRADRLILFLTRDKADEMWRTLSVEHGTLPAIDGEVLPSNWPAP</sequence>
<protein>
    <submittedName>
        <fullName evidence="1">Uncharacterized protein</fullName>
    </submittedName>
</protein>
<organism evidence="1 2">
    <name type="scientific">Catenuloplanes atrovinosus</name>
    <dbReference type="NCBI Taxonomy" id="137266"/>
    <lineage>
        <taxon>Bacteria</taxon>
        <taxon>Bacillati</taxon>
        <taxon>Actinomycetota</taxon>
        <taxon>Actinomycetes</taxon>
        <taxon>Micromonosporales</taxon>
        <taxon>Micromonosporaceae</taxon>
        <taxon>Catenuloplanes</taxon>
    </lineage>
</organism>
<dbReference type="RefSeq" id="WP_310364755.1">
    <property type="nucleotide sequence ID" value="NZ_JAVDYB010000001.1"/>
</dbReference>
<gene>
    <name evidence="1" type="ORF">J2S41_001500</name>
</gene>
<comment type="caution">
    <text evidence="1">The sequence shown here is derived from an EMBL/GenBank/DDBJ whole genome shotgun (WGS) entry which is preliminary data.</text>
</comment>